<dbReference type="SUPFAM" id="SSF56801">
    <property type="entry name" value="Acetyl-CoA synthetase-like"/>
    <property type="match status" value="1"/>
</dbReference>
<name>A0A4V5UV83_9BACT</name>
<evidence type="ECO:0000256" key="2">
    <source>
        <dbReference type="ARBA" id="ARBA00022840"/>
    </source>
</evidence>
<gene>
    <name evidence="4" type="ORF">FC093_01300</name>
</gene>
<dbReference type="CDD" id="cd05907">
    <property type="entry name" value="VL_LC_FACS_like"/>
    <property type="match status" value="1"/>
</dbReference>
<feature type="domain" description="AMP-dependent synthetase/ligase" evidence="3">
    <location>
        <begin position="14"/>
        <end position="424"/>
    </location>
</feature>
<dbReference type="GO" id="GO:0004467">
    <property type="term" value="F:long-chain fatty acid-CoA ligase activity"/>
    <property type="evidence" value="ECO:0007669"/>
    <property type="project" value="TreeGrafter"/>
</dbReference>
<dbReference type="InterPro" id="IPR000873">
    <property type="entry name" value="AMP-dep_synth/lig_dom"/>
</dbReference>
<dbReference type="InterPro" id="IPR020845">
    <property type="entry name" value="AMP-binding_CS"/>
</dbReference>
<sequence>MDKPRRLFDAIAWQLQQFPKPDMLNAKEKGAWKHYSTQQVAENVNKLSAGLLQLGVSGNDFTPEGSDKIAIISNNRPEWLFADMAVQQIGAILVPLYPTTNPLEIEFILNNAEVKYIFVSSDDLFDKISAIKPLVPSLKEIYTFDVIKGAKHWSEVTALSNEALLLQVETLKTSIPEEHVATIIYTSGTTGTPKGVMLTHKNIVSNVLYSKETFPFIDAPHYKVLSFLPLNHIFEKCVSYIYMFSGNSIYYAESLEAIGDNLKEVKPDGFTTVPRLLEKVFEKIMHTGSQLKGMKKVLFFWAVRLAAQYDNLKDGGAIYNLKLKLANKLIFSKWRAALGGNISFIVTGGAACQERLLRIFNGAGIPVYEGYGPTENSPVIAVNRRKNEDRKFGTVGPVIKGVELKLEEDGEICVRGASVMKGYYKRPDLTAETIIDGWLHTGDIGVLEDGKFLRITDRKKELFKTSGGKYVAPQPIENKLKESMYIEQVMIVGAGQKFVGALIVPSFANLKAWAAQQGIPFTSNEQLIKEPKVLDLYRSIRDKYNPFFNHVEQVKKFELLPKEWGIDTGEMTPKMSLKRKVVMDKYKAAIERIYD</sequence>
<dbReference type="OrthoDB" id="9778383at2"/>
<keyword evidence="5" id="KW-1185">Reference proteome</keyword>
<dbReference type="Pfam" id="PF23562">
    <property type="entry name" value="AMP-binding_C_3"/>
    <property type="match status" value="1"/>
</dbReference>
<dbReference type="GO" id="GO:0005524">
    <property type="term" value="F:ATP binding"/>
    <property type="evidence" value="ECO:0007669"/>
    <property type="project" value="UniProtKB-KW"/>
</dbReference>
<keyword evidence="1" id="KW-0547">Nucleotide-binding</keyword>
<dbReference type="AlphaFoldDB" id="A0A4V5UV83"/>
<keyword evidence="4" id="KW-0436">Ligase</keyword>
<dbReference type="Pfam" id="PF00501">
    <property type="entry name" value="AMP-binding"/>
    <property type="match status" value="1"/>
</dbReference>
<reference evidence="4 5" key="1">
    <citation type="submission" date="2019-05" db="EMBL/GenBank/DDBJ databases">
        <title>Panacibacter sp. strain 17mud1-8 Genome sequencing and assembly.</title>
        <authorList>
            <person name="Chhetri G."/>
        </authorList>
    </citation>
    <scope>NUCLEOTIDE SEQUENCE [LARGE SCALE GENOMIC DNA]</scope>
    <source>
        <strain evidence="4 5">17mud1-8</strain>
    </source>
</reference>
<proteinExistence type="predicted"/>
<dbReference type="InterPro" id="IPR042099">
    <property type="entry name" value="ANL_N_sf"/>
</dbReference>
<evidence type="ECO:0000259" key="3">
    <source>
        <dbReference type="Pfam" id="PF00501"/>
    </source>
</evidence>
<keyword evidence="2" id="KW-0067">ATP-binding</keyword>
<protein>
    <submittedName>
        <fullName evidence="4">Long-chain fatty acid--CoA ligase</fullName>
    </submittedName>
</protein>
<dbReference type="EMBL" id="SZQL01000001">
    <property type="protein sequence ID" value="TKK72063.1"/>
    <property type="molecule type" value="Genomic_DNA"/>
</dbReference>
<evidence type="ECO:0000313" key="4">
    <source>
        <dbReference type="EMBL" id="TKK72063.1"/>
    </source>
</evidence>
<dbReference type="Gene3D" id="3.40.50.12780">
    <property type="entry name" value="N-terminal domain of ligase-like"/>
    <property type="match status" value="2"/>
</dbReference>
<dbReference type="PROSITE" id="PS00455">
    <property type="entry name" value="AMP_BINDING"/>
    <property type="match status" value="1"/>
</dbReference>
<evidence type="ECO:0000256" key="1">
    <source>
        <dbReference type="ARBA" id="ARBA00022741"/>
    </source>
</evidence>
<evidence type="ECO:0000313" key="5">
    <source>
        <dbReference type="Proteomes" id="UP000305848"/>
    </source>
</evidence>
<comment type="caution">
    <text evidence="4">The sequence shown here is derived from an EMBL/GenBank/DDBJ whole genome shotgun (WGS) entry which is preliminary data.</text>
</comment>
<dbReference type="GO" id="GO:0016020">
    <property type="term" value="C:membrane"/>
    <property type="evidence" value="ECO:0007669"/>
    <property type="project" value="TreeGrafter"/>
</dbReference>
<dbReference type="PANTHER" id="PTHR43272:SF33">
    <property type="entry name" value="AMP-BINDING DOMAIN-CONTAINING PROTEIN-RELATED"/>
    <property type="match status" value="1"/>
</dbReference>
<dbReference type="PANTHER" id="PTHR43272">
    <property type="entry name" value="LONG-CHAIN-FATTY-ACID--COA LIGASE"/>
    <property type="match status" value="1"/>
</dbReference>
<organism evidence="4 5">
    <name type="scientific">Ilyomonas limi</name>
    <dbReference type="NCBI Taxonomy" id="2575867"/>
    <lineage>
        <taxon>Bacteria</taxon>
        <taxon>Pseudomonadati</taxon>
        <taxon>Bacteroidota</taxon>
        <taxon>Chitinophagia</taxon>
        <taxon>Chitinophagales</taxon>
        <taxon>Chitinophagaceae</taxon>
        <taxon>Ilyomonas</taxon>
    </lineage>
</organism>
<dbReference type="Proteomes" id="UP000305848">
    <property type="component" value="Unassembled WGS sequence"/>
</dbReference>
<accession>A0A4V5UV83</accession>